<name>A0A1V4K245_PATFA</name>
<accession>A0A1V4K245</accession>
<proteinExistence type="predicted"/>
<gene>
    <name evidence="1" type="ORF">AV530_014989</name>
</gene>
<protein>
    <submittedName>
        <fullName evidence="1">Uncharacterized protein</fullName>
    </submittedName>
</protein>
<comment type="caution">
    <text evidence="1">The sequence shown here is derived from an EMBL/GenBank/DDBJ whole genome shotgun (WGS) entry which is preliminary data.</text>
</comment>
<dbReference type="AlphaFoldDB" id="A0A1V4K245"/>
<sequence>MGPVQEWERAKGADTFSSEEEIWTSSDLFCISANCDLGVWRLVSCAERKYVASLVSPRSLLKATAFCGGQRVAAHRG</sequence>
<evidence type="ECO:0000313" key="1">
    <source>
        <dbReference type="EMBL" id="OPJ77977.1"/>
    </source>
</evidence>
<organism evidence="1 2">
    <name type="scientific">Patagioenas fasciata monilis</name>
    <dbReference type="NCBI Taxonomy" id="372326"/>
    <lineage>
        <taxon>Eukaryota</taxon>
        <taxon>Metazoa</taxon>
        <taxon>Chordata</taxon>
        <taxon>Craniata</taxon>
        <taxon>Vertebrata</taxon>
        <taxon>Euteleostomi</taxon>
        <taxon>Archelosauria</taxon>
        <taxon>Archosauria</taxon>
        <taxon>Dinosauria</taxon>
        <taxon>Saurischia</taxon>
        <taxon>Theropoda</taxon>
        <taxon>Coelurosauria</taxon>
        <taxon>Aves</taxon>
        <taxon>Neognathae</taxon>
        <taxon>Neoaves</taxon>
        <taxon>Columbimorphae</taxon>
        <taxon>Columbiformes</taxon>
        <taxon>Columbidae</taxon>
        <taxon>Patagioenas</taxon>
    </lineage>
</organism>
<dbReference type="EMBL" id="LSYS01005191">
    <property type="protein sequence ID" value="OPJ77977.1"/>
    <property type="molecule type" value="Genomic_DNA"/>
</dbReference>
<evidence type="ECO:0000313" key="2">
    <source>
        <dbReference type="Proteomes" id="UP000190648"/>
    </source>
</evidence>
<dbReference type="Proteomes" id="UP000190648">
    <property type="component" value="Unassembled WGS sequence"/>
</dbReference>
<reference evidence="1 2" key="1">
    <citation type="submission" date="2016-02" db="EMBL/GenBank/DDBJ databases">
        <title>Band-tailed pigeon sequencing and assembly.</title>
        <authorList>
            <person name="Soares A.E."/>
            <person name="Novak B.J."/>
            <person name="Rice E.S."/>
            <person name="O'Connell B."/>
            <person name="Chang D."/>
            <person name="Weber S."/>
            <person name="Shapiro B."/>
        </authorList>
    </citation>
    <scope>NUCLEOTIDE SEQUENCE [LARGE SCALE GENOMIC DNA]</scope>
    <source>
        <strain evidence="1">BTP2013</strain>
        <tissue evidence="1">Blood</tissue>
    </source>
</reference>
<keyword evidence="2" id="KW-1185">Reference proteome</keyword>